<accession>A0ABS1QCY3</accession>
<dbReference type="InterPro" id="IPR027417">
    <property type="entry name" value="P-loop_NTPase"/>
</dbReference>
<sequence length="536" mass="62725">MITTVYIPKKSLEHLFGHTEIGTTLQLGGYNDYIFSEDENSIILTEIRQNKTFIQNFYGKDIDLVSAIVGKNGSGKTSIMRQFNYPIDQLSEGLLFVWEEIVDDKLITKIINQTEKEIVATENIQVVKKYDFFNILYYSPIIDFELKSASSPVNPSSKFDSSLQQYYLKSLHQQGLLMGSTLIPKILESYPDFPNYKVLTLRAHNFTKDYFMETYVLSNFGNPNRGDTLVHELNRTIQMLETVPQENITRKKEEVINEYKNYVRYLKADSFTEKLKQIWDIPDYKPKDQPNKIHDQKNAIRDLEVLILSYLQAGAVFVQNGLGAPYNFDDFLKAENFEQRLDQLLRQYIIQKSDLLHGILMDRLGKISLDNSDEIIRIIKEDKFHSFGSVEFAPVKRGIIKNVEDFTKIKEFYSFMTALYKEGESISFDFEKEYKVFSDFNNFYKEIITILSRYNRGNEAILFDFSPDKKLSNGEKVLLDLFSSFYSYVIENKRHKQICKENFVLLLDEPELGYHPLWKKKFVLAVTLFYLSYFQS</sequence>
<comment type="caution">
    <text evidence="1">The sequence shown here is derived from an EMBL/GenBank/DDBJ whole genome shotgun (WGS) entry which is preliminary data.</text>
</comment>
<evidence type="ECO:0000313" key="1">
    <source>
        <dbReference type="EMBL" id="MBL1220411.1"/>
    </source>
</evidence>
<dbReference type="EMBL" id="JAELVM010000001">
    <property type="protein sequence ID" value="MBL1220411.1"/>
    <property type="molecule type" value="Genomic_DNA"/>
</dbReference>
<name>A0ABS1QCY3_9FLAO</name>
<evidence type="ECO:0008006" key="3">
    <source>
        <dbReference type="Google" id="ProtNLM"/>
    </source>
</evidence>
<dbReference type="SUPFAM" id="SSF52540">
    <property type="entry name" value="P-loop containing nucleoside triphosphate hydrolases"/>
    <property type="match status" value="1"/>
</dbReference>
<dbReference type="RefSeq" id="WP_202089729.1">
    <property type="nucleotide sequence ID" value="NZ_JAELVM010000001.1"/>
</dbReference>
<dbReference type="Proteomes" id="UP000661696">
    <property type="component" value="Unassembled WGS sequence"/>
</dbReference>
<gene>
    <name evidence="1" type="ORF">JET18_06150</name>
</gene>
<reference evidence="1 2" key="1">
    <citation type="submission" date="2020-12" db="EMBL/GenBank/DDBJ databases">
        <title>Chryseobacterium endoalhailicus sp. nov., isolated from seed of leguminous plant.</title>
        <authorList>
            <person name="Zhang X."/>
        </authorList>
    </citation>
    <scope>NUCLEOTIDE SEQUENCE [LARGE SCALE GENOMIC DNA]</scope>
    <source>
        <strain evidence="1 2">L7</strain>
    </source>
</reference>
<organism evidence="1 2">
    <name type="scientific">Chryseobacterium endalhagicum</name>
    <dbReference type="NCBI Taxonomy" id="2797638"/>
    <lineage>
        <taxon>Bacteria</taxon>
        <taxon>Pseudomonadati</taxon>
        <taxon>Bacteroidota</taxon>
        <taxon>Flavobacteriia</taxon>
        <taxon>Flavobacteriales</taxon>
        <taxon>Weeksellaceae</taxon>
        <taxon>Chryseobacterium group</taxon>
        <taxon>Chryseobacterium</taxon>
    </lineage>
</organism>
<evidence type="ECO:0000313" key="2">
    <source>
        <dbReference type="Proteomes" id="UP000661696"/>
    </source>
</evidence>
<keyword evidence="2" id="KW-1185">Reference proteome</keyword>
<protein>
    <recommendedName>
        <fullName evidence="3">ATP-binding protein</fullName>
    </recommendedName>
</protein>
<proteinExistence type="predicted"/>